<dbReference type="InterPro" id="IPR036388">
    <property type="entry name" value="WH-like_DNA-bd_sf"/>
</dbReference>
<evidence type="ECO:0000256" key="3">
    <source>
        <dbReference type="ARBA" id="ARBA00023163"/>
    </source>
</evidence>
<dbReference type="InterPro" id="IPR011991">
    <property type="entry name" value="ArsR-like_HTH"/>
</dbReference>
<dbReference type="RefSeq" id="WP_405276387.1">
    <property type="nucleotide sequence ID" value="NZ_JBBHLI010000001.1"/>
</dbReference>
<evidence type="ECO:0000256" key="2">
    <source>
        <dbReference type="ARBA" id="ARBA00023125"/>
    </source>
</evidence>
<dbReference type="CDD" id="cd00090">
    <property type="entry name" value="HTH_ARSR"/>
    <property type="match status" value="1"/>
</dbReference>
<name>A0ABU9E6H1_9BACT</name>
<dbReference type="PANTHER" id="PTHR33154:SF36">
    <property type="entry name" value="TRANSCRIPTIONAL REGULATOR"/>
    <property type="match status" value="1"/>
</dbReference>
<dbReference type="EMBL" id="JBBHLI010000001">
    <property type="protein sequence ID" value="MEK9499570.1"/>
    <property type="molecule type" value="Genomic_DNA"/>
</dbReference>
<keyword evidence="1" id="KW-0805">Transcription regulation</keyword>
<dbReference type="SUPFAM" id="SSF46785">
    <property type="entry name" value="Winged helix' DNA-binding domain"/>
    <property type="match status" value="1"/>
</dbReference>
<reference evidence="5 6" key="1">
    <citation type="submission" date="2024-02" db="EMBL/GenBank/DDBJ databases">
        <title>A novel Gemmatimonadota bacterium.</title>
        <authorList>
            <person name="Du Z.-J."/>
            <person name="Ye Y.-Q."/>
        </authorList>
    </citation>
    <scope>NUCLEOTIDE SEQUENCE [LARGE SCALE GENOMIC DNA]</scope>
    <source>
        <strain evidence="5 6">DH-20</strain>
    </source>
</reference>
<dbReference type="InterPro" id="IPR051081">
    <property type="entry name" value="HTH_MetalResp_TranReg"/>
</dbReference>
<comment type="caution">
    <text evidence="5">The sequence shown here is derived from an EMBL/GenBank/DDBJ whole genome shotgun (WGS) entry which is preliminary data.</text>
</comment>
<dbReference type="PANTHER" id="PTHR33154">
    <property type="entry name" value="TRANSCRIPTIONAL REGULATOR, ARSR FAMILY"/>
    <property type="match status" value="1"/>
</dbReference>
<feature type="domain" description="HTH arsR-type" evidence="4">
    <location>
        <begin position="5"/>
        <end position="99"/>
    </location>
</feature>
<sequence length="113" mass="12287">MVGRSDPARSARREKLFHGLAEPSRLAILACLRGGPLNVSEIADRAALSQSNTSNHLACLLGCGLVRREREGRFTYYRLADEDVATLLAVADRIVTHTAPDLLACPRCGTTRI</sequence>
<dbReference type="NCBIfam" id="NF033788">
    <property type="entry name" value="HTH_metalloreg"/>
    <property type="match status" value="1"/>
</dbReference>
<proteinExistence type="predicted"/>
<dbReference type="SMART" id="SM00418">
    <property type="entry name" value="HTH_ARSR"/>
    <property type="match status" value="1"/>
</dbReference>
<dbReference type="Pfam" id="PF01022">
    <property type="entry name" value="HTH_5"/>
    <property type="match status" value="1"/>
</dbReference>
<evidence type="ECO:0000259" key="4">
    <source>
        <dbReference type="PROSITE" id="PS50987"/>
    </source>
</evidence>
<gene>
    <name evidence="5" type="ORF">WI372_01070</name>
</gene>
<keyword evidence="6" id="KW-1185">Reference proteome</keyword>
<dbReference type="PROSITE" id="PS50987">
    <property type="entry name" value="HTH_ARSR_2"/>
    <property type="match status" value="1"/>
</dbReference>
<keyword evidence="2" id="KW-0238">DNA-binding</keyword>
<dbReference type="InterPro" id="IPR001845">
    <property type="entry name" value="HTH_ArsR_DNA-bd_dom"/>
</dbReference>
<dbReference type="Gene3D" id="1.10.10.10">
    <property type="entry name" value="Winged helix-like DNA-binding domain superfamily/Winged helix DNA-binding domain"/>
    <property type="match status" value="1"/>
</dbReference>
<keyword evidence="3" id="KW-0804">Transcription</keyword>
<protein>
    <submittedName>
        <fullName evidence="5">Metalloregulator ArsR/SmtB family transcription factor</fullName>
    </submittedName>
</protein>
<dbReference type="Proteomes" id="UP001484239">
    <property type="component" value="Unassembled WGS sequence"/>
</dbReference>
<dbReference type="InterPro" id="IPR036390">
    <property type="entry name" value="WH_DNA-bd_sf"/>
</dbReference>
<organism evidence="5 6">
    <name type="scientific">Gaopeijia maritima</name>
    <dbReference type="NCBI Taxonomy" id="3119007"/>
    <lineage>
        <taxon>Bacteria</taxon>
        <taxon>Pseudomonadati</taxon>
        <taxon>Gemmatimonadota</taxon>
        <taxon>Longimicrobiia</taxon>
        <taxon>Gaopeijiales</taxon>
        <taxon>Gaopeijiaceae</taxon>
        <taxon>Gaopeijia</taxon>
    </lineage>
</organism>
<evidence type="ECO:0000256" key="1">
    <source>
        <dbReference type="ARBA" id="ARBA00023015"/>
    </source>
</evidence>
<dbReference type="PRINTS" id="PR00778">
    <property type="entry name" value="HTHARSR"/>
</dbReference>
<evidence type="ECO:0000313" key="6">
    <source>
        <dbReference type="Proteomes" id="UP001484239"/>
    </source>
</evidence>
<evidence type="ECO:0000313" key="5">
    <source>
        <dbReference type="EMBL" id="MEK9499570.1"/>
    </source>
</evidence>
<accession>A0ABU9E6H1</accession>